<gene>
    <name evidence="1" type="ORF">J1M35_13425</name>
</gene>
<keyword evidence="2" id="KW-1185">Reference proteome</keyword>
<evidence type="ECO:0000313" key="2">
    <source>
        <dbReference type="Proteomes" id="UP000663903"/>
    </source>
</evidence>
<dbReference type="NCBIfam" id="NF033894">
    <property type="entry name" value="Eex_IncN"/>
    <property type="match status" value="1"/>
</dbReference>
<dbReference type="PROSITE" id="PS51257">
    <property type="entry name" value="PROKAR_LIPOPROTEIN"/>
    <property type="match status" value="1"/>
</dbReference>
<dbReference type="Proteomes" id="UP000663903">
    <property type="component" value="Chromosome"/>
</dbReference>
<keyword evidence="1" id="KW-0449">Lipoprotein</keyword>
<name>A0A975CIP6_9BURK</name>
<proteinExistence type="predicted"/>
<dbReference type="AlphaFoldDB" id="A0A975CIP6"/>
<accession>A0A975CIP6</accession>
<dbReference type="RefSeq" id="WP_208007603.1">
    <property type="nucleotide sequence ID" value="NZ_CP071796.1"/>
</dbReference>
<evidence type="ECO:0000313" key="1">
    <source>
        <dbReference type="EMBL" id="QTD44128.1"/>
    </source>
</evidence>
<dbReference type="KEGG" id="otd:J1M35_13425"/>
<sequence>MKKIIPILLIVALSACGRPDAQPKPANFSANIPTVEELVANPERLKALREQCKTDRARLGDVLCNRVVEATRKLFYGDGKTPYTPSKESPKF</sequence>
<reference evidence="1" key="1">
    <citation type="submission" date="2021-03" db="EMBL/GenBank/DDBJ databases">
        <title>Ottowia sp. 27C isolated from the cloaca of a Giant Asian pond turtle (Heosemys grandis).</title>
        <authorList>
            <person name="Spergser J."/>
            <person name="Busse H.-J."/>
        </authorList>
    </citation>
    <scope>NUCLEOTIDE SEQUENCE</scope>
    <source>
        <strain evidence="1">27C</strain>
    </source>
</reference>
<protein>
    <submittedName>
        <fullName evidence="1">EexN family lipoprotein</fullName>
    </submittedName>
</protein>
<organism evidence="1 2">
    <name type="scientific">Ottowia testudinis</name>
    <dbReference type="NCBI Taxonomy" id="2816950"/>
    <lineage>
        <taxon>Bacteria</taxon>
        <taxon>Pseudomonadati</taxon>
        <taxon>Pseudomonadota</taxon>
        <taxon>Betaproteobacteria</taxon>
        <taxon>Burkholderiales</taxon>
        <taxon>Comamonadaceae</taxon>
        <taxon>Ottowia</taxon>
    </lineage>
</organism>
<dbReference type="InterPro" id="IPR047937">
    <property type="entry name" value="Eex_IncN-like"/>
</dbReference>
<dbReference type="EMBL" id="CP071796">
    <property type="protein sequence ID" value="QTD44128.1"/>
    <property type="molecule type" value="Genomic_DNA"/>
</dbReference>